<dbReference type="AlphaFoldDB" id="D2EF75"/>
<evidence type="ECO:0000256" key="2">
    <source>
        <dbReference type="ARBA" id="ARBA00010992"/>
    </source>
</evidence>
<feature type="transmembrane region" description="Helical" evidence="6">
    <location>
        <begin position="294"/>
        <end position="315"/>
    </location>
</feature>
<dbReference type="InterPro" id="IPR020846">
    <property type="entry name" value="MFS_dom"/>
</dbReference>
<evidence type="ECO:0000256" key="1">
    <source>
        <dbReference type="ARBA" id="ARBA00004141"/>
    </source>
</evidence>
<dbReference type="InterPro" id="IPR050360">
    <property type="entry name" value="MFS_Sugar_Transporters"/>
</dbReference>
<feature type="transmembrane region" description="Helical" evidence="6">
    <location>
        <begin position="349"/>
        <end position="366"/>
    </location>
</feature>
<dbReference type="GO" id="GO:0005351">
    <property type="term" value="F:carbohydrate:proton symporter activity"/>
    <property type="evidence" value="ECO:0007669"/>
    <property type="project" value="TreeGrafter"/>
</dbReference>
<dbReference type="SUPFAM" id="SSF103473">
    <property type="entry name" value="MFS general substrate transporter"/>
    <property type="match status" value="1"/>
</dbReference>
<gene>
    <name evidence="8" type="ORF">BJBARM4_0389</name>
</gene>
<feature type="transmembrane region" description="Helical" evidence="6">
    <location>
        <begin position="123"/>
        <end position="144"/>
    </location>
</feature>
<dbReference type="PANTHER" id="PTHR48022">
    <property type="entry name" value="PLASTIDIC GLUCOSE TRANSPORTER 4"/>
    <property type="match status" value="1"/>
</dbReference>
<feature type="transmembrane region" description="Helical" evidence="6">
    <location>
        <begin position="426"/>
        <end position="444"/>
    </location>
</feature>
<evidence type="ECO:0000313" key="9">
    <source>
        <dbReference type="Proteomes" id="UP000009375"/>
    </source>
</evidence>
<organism evidence="8 9">
    <name type="scientific">Candidatus Parvarchaeum acidiphilum ARMAN-4</name>
    <dbReference type="NCBI Taxonomy" id="662760"/>
    <lineage>
        <taxon>Archaea</taxon>
        <taxon>Candidatus Parvarchaeota</taxon>
        <taxon>Candidatus Parvarchaeum</taxon>
    </lineage>
</organism>
<dbReference type="Pfam" id="PF00083">
    <property type="entry name" value="Sugar_tr"/>
    <property type="match status" value="1"/>
</dbReference>
<accession>D2EF75</accession>
<evidence type="ECO:0000256" key="5">
    <source>
        <dbReference type="ARBA" id="ARBA00023136"/>
    </source>
</evidence>
<dbReference type="InterPro" id="IPR005828">
    <property type="entry name" value="MFS_sugar_transport-like"/>
</dbReference>
<evidence type="ECO:0000256" key="3">
    <source>
        <dbReference type="ARBA" id="ARBA00022692"/>
    </source>
</evidence>
<evidence type="ECO:0000313" key="8">
    <source>
        <dbReference type="EMBL" id="EEZ93001.1"/>
    </source>
</evidence>
<protein>
    <submittedName>
        <fullName evidence="8">General substrate transporter</fullName>
    </submittedName>
</protein>
<keyword evidence="5 6" id="KW-0472">Membrane</keyword>
<feature type="transmembrane region" description="Helical" evidence="6">
    <location>
        <begin position="43"/>
        <end position="63"/>
    </location>
</feature>
<feature type="transmembrane region" description="Helical" evidence="6">
    <location>
        <begin position="185"/>
        <end position="203"/>
    </location>
</feature>
<dbReference type="GO" id="GO:0016020">
    <property type="term" value="C:membrane"/>
    <property type="evidence" value="ECO:0007669"/>
    <property type="project" value="UniProtKB-SubCell"/>
</dbReference>
<dbReference type="PROSITE" id="PS50850">
    <property type="entry name" value="MFS"/>
    <property type="match status" value="1"/>
</dbReference>
<reference evidence="8 9" key="1">
    <citation type="journal article" date="2010" name="Proc. Natl. Acad. Sci. U.S.A.">
        <title>Enigmatic, ultrasmall, uncultivated Archaea.</title>
        <authorList>
            <person name="Baker B.J."/>
            <person name="Comolli L.R."/>
            <person name="Dick G.J."/>
            <person name="Hauser L.J."/>
            <person name="Hyatt D."/>
            <person name="Dill B.D."/>
            <person name="Land M.L."/>
            <person name="Verberkmoes N.C."/>
            <person name="Hettich R.L."/>
            <person name="Banfield J.F."/>
        </authorList>
    </citation>
    <scope>NUCLEOTIDE SEQUENCE [LARGE SCALE GENOMIC DNA]</scope>
</reference>
<name>D2EF75_PARA4</name>
<dbReference type="PROSITE" id="PS00217">
    <property type="entry name" value="SUGAR_TRANSPORT_2"/>
    <property type="match status" value="1"/>
</dbReference>
<dbReference type="Gene3D" id="1.20.1250.20">
    <property type="entry name" value="MFS general substrate transporter like domains"/>
    <property type="match status" value="1"/>
</dbReference>
<dbReference type="InterPro" id="IPR005829">
    <property type="entry name" value="Sugar_transporter_CS"/>
</dbReference>
<evidence type="ECO:0000256" key="4">
    <source>
        <dbReference type="ARBA" id="ARBA00022989"/>
    </source>
</evidence>
<dbReference type="InterPro" id="IPR036259">
    <property type="entry name" value="MFS_trans_sf"/>
</dbReference>
<feature type="transmembrane region" description="Helical" evidence="6">
    <location>
        <begin position="69"/>
        <end position="90"/>
    </location>
</feature>
<evidence type="ECO:0000256" key="6">
    <source>
        <dbReference type="SAM" id="Phobius"/>
    </source>
</evidence>
<proteinExistence type="inferred from homology"/>
<feature type="transmembrane region" description="Helical" evidence="6">
    <location>
        <begin position="322"/>
        <end position="343"/>
    </location>
</feature>
<feature type="transmembrane region" description="Helical" evidence="6">
    <location>
        <begin position="97"/>
        <end position="117"/>
    </location>
</feature>
<dbReference type="EMBL" id="GG730044">
    <property type="protein sequence ID" value="EEZ93001.1"/>
    <property type="molecule type" value="Genomic_DNA"/>
</dbReference>
<feature type="transmembrane region" description="Helical" evidence="6">
    <location>
        <begin position="259"/>
        <end position="288"/>
    </location>
</feature>
<dbReference type="PANTHER" id="PTHR48022:SF2">
    <property type="entry name" value="PLASTIDIC GLUCOSE TRANSPORTER 4"/>
    <property type="match status" value="1"/>
</dbReference>
<evidence type="ECO:0000259" key="7">
    <source>
        <dbReference type="PROSITE" id="PS50850"/>
    </source>
</evidence>
<dbReference type="Proteomes" id="UP000009375">
    <property type="component" value="Unassembled WGS sequence"/>
</dbReference>
<comment type="similarity">
    <text evidence="2">Belongs to the major facilitator superfamily. Sugar transporter (TC 2.A.1.1) family.</text>
</comment>
<sequence length="457" mass="49603">MQKKQKATKTVSYSVLDNAKTNSNHYRITLLSVAGTFLDGYDISIIGVALTIITALSAFSYASTPLGKGLMAASTTIGMLFGALSIGYITDIKGRKFMYLWDMVIFIIFTAAITLSFNFWSLFIFRLILGLAIGADYAIGATIISEITPKKSRGKFLASDGMAWWVGAAFAFVVGYLLLPLGNNSWRVMFAIGIIPAIIVLILRRKVPESARWLANNGQVEKAKQSEKVITGSSDALKATHNKVSFFTLFDRKYIKNTIYFGLAWFFYDVAFYGIGLFTPTILILLGLSHSLSILGSAIFSSVAIVGSILCILTVDKWGRKTVTILGFAGMFVSLLVLAIIAMHTPKDAFAVGITGAVIATMYILFELTQSWGMGSTDFVYGQELFPTTIRATGQGWGTSISRIGAILGLTTFPTIVALYGLGYGLLFFAIAGLIGLLLTVFLAPETKDKSLEELTE</sequence>
<comment type="subcellular location">
    <subcellularLocation>
        <location evidence="1">Membrane</location>
        <topology evidence="1">Multi-pass membrane protein</topology>
    </subcellularLocation>
</comment>
<feature type="transmembrane region" description="Helical" evidence="6">
    <location>
        <begin position="156"/>
        <end position="179"/>
    </location>
</feature>
<feature type="domain" description="Major facilitator superfamily (MFS) profile" evidence="7">
    <location>
        <begin position="28"/>
        <end position="448"/>
    </location>
</feature>
<keyword evidence="4 6" id="KW-1133">Transmembrane helix</keyword>
<keyword evidence="3 6" id="KW-0812">Transmembrane</keyword>